<dbReference type="PANTHER" id="PTHR11011">
    <property type="entry name" value="MALE STERILITY PROTEIN 2-RELATED"/>
    <property type="match status" value="1"/>
</dbReference>
<dbReference type="PaxDb" id="121845-A0A3Q0J6J6"/>
<evidence type="ECO:0000256" key="4">
    <source>
        <dbReference type="ARBA" id="ARBA00023098"/>
    </source>
</evidence>
<organism evidence="8 9">
    <name type="scientific">Diaphorina citri</name>
    <name type="common">Asian citrus psyllid</name>
    <dbReference type="NCBI Taxonomy" id="121845"/>
    <lineage>
        <taxon>Eukaryota</taxon>
        <taxon>Metazoa</taxon>
        <taxon>Ecdysozoa</taxon>
        <taxon>Arthropoda</taxon>
        <taxon>Hexapoda</taxon>
        <taxon>Insecta</taxon>
        <taxon>Pterygota</taxon>
        <taxon>Neoptera</taxon>
        <taxon>Paraneoptera</taxon>
        <taxon>Hemiptera</taxon>
        <taxon>Sternorrhyncha</taxon>
        <taxon>Psylloidea</taxon>
        <taxon>Psyllidae</taxon>
        <taxon>Diaphorininae</taxon>
        <taxon>Diaphorina</taxon>
    </lineage>
</organism>
<comment type="catalytic activity">
    <reaction evidence="5">
        <text>a long-chain fatty acyl-CoA + 2 NADPH + 2 H(+) = a long-chain primary fatty alcohol + 2 NADP(+) + CoA</text>
        <dbReference type="Rhea" id="RHEA:52716"/>
        <dbReference type="ChEBI" id="CHEBI:15378"/>
        <dbReference type="ChEBI" id="CHEBI:57287"/>
        <dbReference type="ChEBI" id="CHEBI:57783"/>
        <dbReference type="ChEBI" id="CHEBI:58349"/>
        <dbReference type="ChEBI" id="CHEBI:77396"/>
        <dbReference type="ChEBI" id="CHEBI:83139"/>
        <dbReference type="EC" id="1.2.1.84"/>
    </reaction>
</comment>
<keyword evidence="2 5" id="KW-0444">Lipid biosynthesis</keyword>
<evidence type="ECO:0000259" key="7">
    <source>
        <dbReference type="PROSITE" id="PS50222"/>
    </source>
</evidence>
<dbReference type="InterPro" id="IPR033640">
    <property type="entry name" value="FAR_C"/>
</dbReference>
<dbReference type="KEGG" id="dci:103515689"/>
<evidence type="ECO:0000256" key="5">
    <source>
        <dbReference type="RuleBase" id="RU363097"/>
    </source>
</evidence>
<keyword evidence="5" id="KW-1133">Transmembrane helix</keyword>
<dbReference type="STRING" id="121845.A0A3Q0J6J6"/>
<name>A0A3Q0J6J6_DIACI</name>
<dbReference type="EC" id="1.2.1.84" evidence="5"/>
<dbReference type="PROSITE" id="PS00018">
    <property type="entry name" value="EF_HAND_1"/>
    <property type="match status" value="1"/>
</dbReference>
<dbReference type="SUPFAM" id="SSF51735">
    <property type="entry name" value="NAD(P)-binding Rossmann-fold domains"/>
    <property type="match status" value="1"/>
</dbReference>
<keyword evidence="8" id="KW-1185">Reference proteome</keyword>
<evidence type="ECO:0000256" key="2">
    <source>
        <dbReference type="ARBA" id="ARBA00022516"/>
    </source>
</evidence>
<comment type="function">
    <text evidence="5">Catalyzes the reduction of fatty acyl-CoA to fatty alcohols.</text>
</comment>
<dbReference type="GO" id="GO:0035336">
    <property type="term" value="P:long-chain fatty-acyl-CoA metabolic process"/>
    <property type="evidence" value="ECO:0007669"/>
    <property type="project" value="TreeGrafter"/>
</dbReference>
<keyword evidence="5" id="KW-0560">Oxidoreductase</keyword>
<dbReference type="SUPFAM" id="SSF47473">
    <property type="entry name" value="EF-hand"/>
    <property type="match status" value="1"/>
</dbReference>
<keyword evidence="5" id="KW-0812">Transmembrane</keyword>
<dbReference type="InterPro" id="IPR002048">
    <property type="entry name" value="EF_hand_dom"/>
</dbReference>
<evidence type="ECO:0000313" key="9">
    <source>
        <dbReference type="RefSeq" id="XP_026684097.1"/>
    </source>
</evidence>
<proteinExistence type="inferred from homology"/>
<dbReference type="InterPro" id="IPR026055">
    <property type="entry name" value="FAR"/>
</dbReference>
<dbReference type="Proteomes" id="UP000079169">
    <property type="component" value="Unplaced"/>
</dbReference>
<sequence length="624" mass="71624">MNQNRQRVTTTCAKKLPSTYKYDTRQNTGSIRIRPICGQQPQSEDENTPQKRVDKIFDQMDKNHDDRLTLEEFREGSKADPRIVQALSLGDSSNVAPSGSSPASASAASDFFADDAFDRLRKENANFTERIVVLTADLQSDGLGLDEKEKKVLREDVNIVFHVAATVKFDEHFQTAFEINCKGTEKLLKMAEEMKNLDSFIYVSTAYSNCNIKKIEEKFYEPLYTHIEMEQIINSCSHTELTVLNDILIKPMPNTYTLSKNACEQMVREKMDKLPLGIVRPSIVMPVVEEPCPMWVKGMNGLTAMYVAVGLGIMRTVYQNTSNIVDMVPGDLVVNILLAAAWDVARRVKKLDTITRSDQNVEAKLIDPNNNVEEESIKKLDVNYEINHGNYDTTNHVNYIKQNIKEKFIDKYNNNVPDTDDSFKMSTQTQNLADSVISNQSVSNKSNGEHSDRIYHMVSCVENPIALGKSTELTIYYSNQAKEGCEKSLWCIHHNPTGKKWLYFTYFYLYNLLPTLVFFVFLEKLSGKKAQLMKIYRKVFFLNTTIANFSINEWSFTNDNALKLFNTLNSKDRKMFGFSMKKVSWLFFHLNLHRSLSKYAIHVPVTKKLYVTKHRYMLIADFRT</sequence>
<feature type="domain" description="EF-hand" evidence="7">
    <location>
        <begin position="48"/>
        <end position="83"/>
    </location>
</feature>
<keyword evidence="4 5" id="KW-0443">Lipid metabolism</keyword>
<dbReference type="AlphaFoldDB" id="A0A3Q0J6J6"/>
<dbReference type="GO" id="GO:0102965">
    <property type="term" value="F:alcohol-forming long-chain fatty acyl-CoA reductase activity"/>
    <property type="evidence" value="ECO:0007669"/>
    <property type="project" value="UniProtKB-EC"/>
</dbReference>
<dbReference type="GO" id="GO:0005777">
    <property type="term" value="C:peroxisome"/>
    <property type="evidence" value="ECO:0007669"/>
    <property type="project" value="TreeGrafter"/>
</dbReference>
<gene>
    <name evidence="9" type="primary">LOC103515689</name>
</gene>
<dbReference type="GeneID" id="103515689"/>
<dbReference type="GO" id="GO:0005509">
    <property type="term" value="F:calcium ion binding"/>
    <property type="evidence" value="ECO:0007669"/>
    <property type="project" value="InterPro"/>
</dbReference>
<protein>
    <recommendedName>
        <fullName evidence="5">Fatty acyl-CoA reductase</fullName>
        <ecNumber evidence="5">1.2.1.84</ecNumber>
    </recommendedName>
</protein>
<dbReference type="PRINTS" id="PR00450">
    <property type="entry name" value="RECOVERIN"/>
</dbReference>
<evidence type="ECO:0000313" key="8">
    <source>
        <dbReference type="Proteomes" id="UP000079169"/>
    </source>
</evidence>
<evidence type="ECO:0000256" key="6">
    <source>
        <dbReference type="SAM" id="MobiDB-lite"/>
    </source>
</evidence>
<feature type="transmembrane region" description="Helical" evidence="5">
    <location>
        <begin position="501"/>
        <end position="522"/>
    </location>
</feature>
<comment type="similarity">
    <text evidence="1 5">Belongs to the fatty acyl-CoA reductase family.</text>
</comment>
<accession>A0A3Q0J6J6</accession>
<dbReference type="Pfam" id="PF03015">
    <property type="entry name" value="Sterile"/>
    <property type="match status" value="1"/>
</dbReference>
<dbReference type="InterPro" id="IPR036291">
    <property type="entry name" value="NAD(P)-bd_dom_sf"/>
</dbReference>
<feature type="region of interest" description="Disordered" evidence="6">
    <location>
        <begin position="24"/>
        <end position="50"/>
    </location>
</feature>
<keyword evidence="5" id="KW-0521">NADP</keyword>
<keyword evidence="5" id="KW-0472">Membrane</keyword>
<dbReference type="Gene3D" id="3.40.50.720">
    <property type="entry name" value="NAD(P)-binding Rossmann-like Domain"/>
    <property type="match status" value="1"/>
</dbReference>
<evidence type="ECO:0000256" key="1">
    <source>
        <dbReference type="ARBA" id="ARBA00005928"/>
    </source>
</evidence>
<dbReference type="InterPro" id="IPR018247">
    <property type="entry name" value="EF_Hand_1_Ca_BS"/>
</dbReference>
<reference evidence="9" key="1">
    <citation type="submission" date="2025-08" db="UniProtKB">
        <authorList>
            <consortium name="RefSeq"/>
        </authorList>
    </citation>
    <scope>IDENTIFICATION</scope>
</reference>
<dbReference type="PANTHER" id="PTHR11011:SF116">
    <property type="entry name" value="FATTY ACYL-COA REDUCTASE CG5065-RELATED"/>
    <property type="match status" value="1"/>
</dbReference>
<keyword evidence="3" id="KW-0106">Calcium</keyword>
<dbReference type="PROSITE" id="PS50222">
    <property type="entry name" value="EF_HAND_2"/>
    <property type="match status" value="1"/>
</dbReference>
<dbReference type="Pfam" id="PF07993">
    <property type="entry name" value="NAD_binding_4"/>
    <property type="match status" value="1"/>
</dbReference>
<evidence type="ECO:0000256" key="3">
    <source>
        <dbReference type="ARBA" id="ARBA00022837"/>
    </source>
</evidence>
<dbReference type="GO" id="GO:0080019">
    <property type="term" value="F:alcohol-forming very long-chain fatty acyl-CoA reductase activity"/>
    <property type="evidence" value="ECO:0007669"/>
    <property type="project" value="InterPro"/>
</dbReference>
<dbReference type="Gene3D" id="1.10.238.10">
    <property type="entry name" value="EF-hand"/>
    <property type="match status" value="1"/>
</dbReference>
<dbReference type="InterPro" id="IPR013120">
    <property type="entry name" value="FAR_NAD-bd"/>
</dbReference>
<feature type="non-terminal residue" evidence="9">
    <location>
        <position position="624"/>
    </location>
</feature>
<dbReference type="InterPro" id="IPR011992">
    <property type="entry name" value="EF-hand-dom_pair"/>
</dbReference>
<dbReference type="CDD" id="cd09071">
    <property type="entry name" value="FAR_C"/>
    <property type="match status" value="1"/>
</dbReference>
<dbReference type="RefSeq" id="XP_026684097.1">
    <property type="nucleotide sequence ID" value="XM_026828296.1"/>
</dbReference>